<evidence type="ECO:0000313" key="1">
    <source>
        <dbReference type="EMBL" id="NIZ41149.1"/>
    </source>
</evidence>
<dbReference type="Proteomes" id="UP000711995">
    <property type="component" value="Unassembled WGS sequence"/>
</dbReference>
<comment type="caution">
    <text evidence="1">The sequence shown here is derived from an EMBL/GenBank/DDBJ whole genome shotgun (WGS) entry which is preliminary data.</text>
</comment>
<protein>
    <submittedName>
        <fullName evidence="1">Uncharacterized protein</fullName>
    </submittedName>
</protein>
<evidence type="ECO:0000313" key="2">
    <source>
        <dbReference type="Proteomes" id="UP000711995"/>
    </source>
</evidence>
<name>A0A968GEU1_9SPIO</name>
<sequence length="225" mass="26048">MLTPVSASLRIAPDYLQLSVWVHAENIAPLSEVDIWQLSHRYGEEFLSELTAVEQRHLGAIIHLFEETRWIFSGMIYGFWFEYTPASFAYDVVDEFQLGHNGLIAVGDSRMRLESIATAGSWLELTFRYSLSEDQQRRRNLQYTSSVKRTTGTAQAPLQEGLIGRILILEKSMQNAIYNHLKRVYLNRPNFVKGEIFLESPSKIMLKEGSWHVRSDVYLHFFQVD</sequence>
<reference evidence="1 2" key="1">
    <citation type="submission" date="2020-03" db="EMBL/GenBank/DDBJ databases">
        <title>Spirochaetal bacteria isolated from arthropods constitute a novel genus Entomospira genus novum within the order Spirochaetales.</title>
        <authorList>
            <person name="Grana-Miraglia L."/>
            <person name="Sikutova S."/>
            <person name="Fingerle V."/>
            <person name="Sing A."/>
            <person name="Castillo-Ramirez S."/>
            <person name="Margos G."/>
            <person name="Rudolf I."/>
        </authorList>
    </citation>
    <scope>NUCLEOTIDE SEQUENCE [LARGE SCALE GENOMIC DNA]</scope>
    <source>
        <strain evidence="1 2">BR193</strain>
    </source>
</reference>
<dbReference type="EMBL" id="JAATLJ010000001">
    <property type="protein sequence ID" value="NIZ41149.1"/>
    <property type="molecule type" value="Genomic_DNA"/>
</dbReference>
<keyword evidence="2" id="KW-1185">Reference proteome</keyword>
<proteinExistence type="predicted"/>
<dbReference type="AlphaFoldDB" id="A0A968GEU1"/>
<accession>A0A968GEU1</accession>
<organism evidence="1 2">
    <name type="scientific">Entomospira entomophila</name>
    <dbReference type="NCBI Taxonomy" id="2719988"/>
    <lineage>
        <taxon>Bacteria</taxon>
        <taxon>Pseudomonadati</taxon>
        <taxon>Spirochaetota</taxon>
        <taxon>Spirochaetia</taxon>
        <taxon>Spirochaetales</taxon>
        <taxon>Spirochaetaceae</taxon>
        <taxon>Entomospira</taxon>
    </lineage>
</organism>
<gene>
    <name evidence="1" type="ORF">HCT14_06495</name>
</gene>